<dbReference type="Gene3D" id="3.40.50.1820">
    <property type="entry name" value="alpha/beta hydrolase"/>
    <property type="match status" value="1"/>
</dbReference>
<gene>
    <name evidence="3" type="primary">apeH</name>
    <name evidence="3" type="ORF">S101395_03865</name>
</gene>
<name>A0ABM6LLW5_9BACI</name>
<dbReference type="InterPro" id="IPR029058">
    <property type="entry name" value="AB_hydrolase_fold"/>
</dbReference>
<dbReference type="SUPFAM" id="SSF53474">
    <property type="entry name" value="alpha/beta-Hydrolases"/>
    <property type="match status" value="1"/>
</dbReference>
<dbReference type="PANTHER" id="PTHR42776:SF27">
    <property type="entry name" value="DIPEPTIDYL PEPTIDASE FAMILY MEMBER 6"/>
    <property type="match status" value="1"/>
</dbReference>
<organism evidence="3 4">
    <name type="scientific">Bacillus sonorensis</name>
    <dbReference type="NCBI Taxonomy" id="119858"/>
    <lineage>
        <taxon>Bacteria</taxon>
        <taxon>Bacillati</taxon>
        <taxon>Bacillota</taxon>
        <taxon>Bacilli</taxon>
        <taxon>Bacillales</taxon>
        <taxon>Bacillaceae</taxon>
        <taxon>Bacillus</taxon>
    </lineage>
</organism>
<dbReference type="RefSeq" id="WP_254726455.1">
    <property type="nucleotide sequence ID" value="NZ_CABJEH010000001.1"/>
</dbReference>
<proteinExistence type="predicted"/>
<dbReference type="Proteomes" id="UP000196877">
    <property type="component" value="Chromosome"/>
</dbReference>
<keyword evidence="1 3" id="KW-0378">Hydrolase</keyword>
<evidence type="ECO:0000256" key="1">
    <source>
        <dbReference type="ARBA" id="ARBA00022801"/>
    </source>
</evidence>
<feature type="domain" description="Peptidase S9 prolyl oligopeptidase catalytic" evidence="2">
    <location>
        <begin position="29"/>
        <end position="138"/>
    </location>
</feature>
<protein>
    <submittedName>
        <fullName evidence="3">Acylaminoacyl-peptidase</fullName>
        <ecNumber evidence="3">3.4.19.1</ecNumber>
    </submittedName>
</protein>
<accession>A0ABM6LLW5</accession>
<dbReference type="PANTHER" id="PTHR42776">
    <property type="entry name" value="SERINE PEPTIDASE S9 FAMILY MEMBER"/>
    <property type="match status" value="1"/>
</dbReference>
<dbReference type="EC" id="3.4.19.1" evidence="3"/>
<dbReference type="GeneID" id="92852186"/>
<evidence type="ECO:0000313" key="3">
    <source>
        <dbReference type="EMBL" id="ASB90371.1"/>
    </source>
</evidence>
<reference evidence="3 4" key="1">
    <citation type="submission" date="2017-06" db="EMBL/GenBank/DDBJ databases">
        <title>Genome sequence of Bacillus sonorensis strain SRCM101395.</title>
        <authorList>
            <person name="Cho S.H."/>
        </authorList>
    </citation>
    <scope>NUCLEOTIDE SEQUENCE [LARGE SCALE GENOMIC DNA]</scope>
    <source>
        <strain evidence="3 4">SRCM101395</strain>
    </source>
</reference>
<sequence>MADIWHCCCTGDIPSISVLSLIYSGSATSNLFTFYTSVPAFWRPLMEKWVGHPERDQEKMTADSPITYLENMTRPMLIIQGANDPRVVKEESDQIVDQLKDLGRDIDYLVMEDEGHGFSKQENKVMAFTAIFSFFEKHRLSAAAGALE</sequence>
<dbReference type="InterPro" id="IPR001375">
    <property type="entry name" value="Peptidase_S9_cat"/>
</dbReference>
<dbReference type="Pfam" id="PF00326">
    <property type="entry name" value="Peptidase_S9"/>
    <property type="match status" value="1"/>
</dbReference>
<dbReference type="GO" id="GO:0008242">
    <property type="term" value="F:omega peptidase activity"/>
    <property type="evidence" value="ECO:0007669"/>
    <property type="project" value="UniProtKB-EC"/>
</dbReference>
<evidence type="ECO:0000313" key="4">
    <source>
        <dbReference type="Proteomes" id="UP000196877"/>
    </source>
</evidence>
<keyword evidence="4" id="KW-1185">Reference proteome</keyword>
<dbReference type="EMBL" id="CP021920">
    <property type="protein sequence ID" value="ASB90371.1"/>
    <property type="molecule type" value="Genomic_DNA"/>
</dbReference>
<evidence type="ECO:0000259" key="2">
    <source>
        <dbReference type="Pfam" id="PF00326"/>
    </source>
</evidence>